<organism evidence="1 2">
    <name type="scientific">Cinara cedri</name>
    <dbReference type="NCBI Taxonomy" id="506608"/>
    <lineage>
        <taxon>Eukaryota</taxon>
        <taxon>Metazoa</taxon>
        <taxon>Ecdysozoa</taxon>
        <taxon>Arthropoda</taxon>
        <taxon>Hexapoda</taxon>
        <taxon>Insecta</taxon>
        <taxon>Pterygota</taxon>
        <taxon>Neoptera</taxon>
        <taxon>Paraneoptera</taxon>
        <taxon>Hemiptera</taxon>
        <taxon>Sternorrhyncha</taxon>
        <taxon>Aphidomorpha</taxon>
        <taxon>Aphidoidea</taxon>
        <taxon>Aphididae</taxon>
        <taxon>Lachninae</taxon>
        <taxon>Cinara</taxon>
    </lineage>
</organism>
<dbReference type="Proteomes" id="UP000325440">
    <property type="component" value="Unassembled WGS sequence"/>
</dbReference>
<proteinExistence type="predicted"/>
<protein>
    <submittedName>
        <fullName evidence="1">Uncharacterized protein</fullName>
    </submittedName>
</protein>
<dbReference type="AlphaFoldDB" id="A0A5E4N4X1"/>
<sequence>MSFRRLQRCAIFLSEFDYDLEYIDGKRNLGADGLSRFPVLDKYGSDTDEEECEYIKFIEINKVTNETPSKLMLGRNIKNRLGFVRLFQSAVKSEAGKREESFKEEQVVCVKDYRTSKKILWIKGNVIQVLGERTYLIKCDGNTERKRHLDQIVSGVKLNDIVVPNEIVAENTVKKNNDKVDFNKESLSVGVSCRPEKIVKKTDF</sequence>
<gene>
    <name evidence="1" type="ORF">CINCED_3A019826</name>
</gene>
<dbReference type="InterPro" id="IPR050951">
    <property type="entry name" value="Retrovirus_Pol_polyprotein"/>
</dbReference>
<keyword evidence="2" id="KW-1185">Reference proteome</keyword>
<evidence type="ECO:0000313" key="1">
    <source>
        <dbReference type="EMBL" id="VVC38175.1"/>
    </source>
</evidence>
<dbReference type="OrthoDB" id="8070100at2759"/>
<reference evidence="1 2" key="1">
    <citation type="submission" date="2019-08" db="EMBL/GenBank/DDBJ databases">
        <authorList>
            <person name="Alioto T."/>
            <person name="Alioto T."/>
            <person name="Gomez Garrido J."/>
        </authorList>
    </citation>
    <scope>NUCLEOTIDE SEQUENCE [LARGE SCALE GENOMIC DNA]</scope>
</reference>
<name>A0A5E4N4X1_9HEMI</name>
<evidence type="ECO:0000313" key="2">
    <source>
        <dbReference type="Proteomes" id="UP000325440"/>
    </source>
</evidence>
<accession>A0A5E4N4X1</accession>
<dbReference type="PANTHER" id="PTHR37984">
    <property type="entry name" value="PROTEIN CBG26694"/>
    <property type="match status" value="1"/>
</dbReference>
<dbReference type="EMBL" id="CABPRJ010001464">
    <property type="protein sequence ID" value="VVC38175.1"/>
    <property type="molecule type" value="Genomic_DNA"/>
</dbReference>
<dbReference type="PANTHER" id="PTHR37984:SF5">
    <property type="entry name" value="PROTEIN NYNRIN-LIKE"/>
    <property type="match status" value="1"/>
</dbReference>